<evidence type="ECO:0000256" key="2">
    <source>
        <dbReference type="ARBA" id="ARBA00022448"/>
    </source>
</evidence>
<evidence type="ECO:0000256" key="3">
    <source>
        <dbReference type="ARBA" id="ARBA00022692"/>
    </source>
</evidence>
<organism evidence="9 10">
    <name type="scientific">Amborella trichopoda</name>
    <dbReference type="NCBI Taxonomy" id="13333"/>
    <lineage>
        <taxon>Eukaryota</taxon>
        <taxon>Viridiplantae</taxon>
        <taxon>Streptophyta</taxon>
        <taxon>Embryophyta</taxon>
        <taxon>Tracheophyta</taxon>
        <taxon>Spermatophyta</taxon>
        <taxon>Magnoliopsida</taxon>
        <taxon>Amborellales</taxon>
        <taxon>Amborellaceae</taxon>
        <taxon>Amborella</taxon>
    </lineage>
</organism>
<evidence type="ECO:0000256" key="5">
    <source>
        <dbReference type="ARBA" id="ARBA00022989"/>
    </source>
</evidence>
<feature type="transmembrane region" description="Helical" evidence="7">
    <location>
        <begin position="182"/>
        <end position="206"/>
    </location>
</feature>
<evidence type="ECO:0000256" key="4">
    <source>
        <dbReference type="ARBA" id="ARBA00022970"/>
    </source>
</evidence>
<dbReference type="KEGG" id="atr:18442470"/>
<protein>
    <recommendedName>
        <fullName evidence="8">Amino acid transporter transmembrane domain-containing protein</fullName>
    </recommendedName>
</protein>
<dbReference type="OrthoDB" id="40134at2759"/>
<accession>U5CW92</accession>
<dbReference type="Gramene" id="ERN14215">
    <property type="protein sequence ID" value="ERN14215"/>
    <property type="gene ID" value="AMTR_s00033p00114390"/>
</dbReference>
<dbReference type="AlphaFoldDB" id="U5CW92"/>
<feature type="transmembrane region" description="Helical" evidence="7">
    <location>
        <begin position="406"/>
        <end position="425"/>
    </location>
</feature>
<keyword evidence="10" id="KW-1185">Reference proteome</keyword>
<dbReference type="GO" id="GO:0003333">
    <property type="term" value="P:amino acid transmembrane transport"/>
    <property type="evidence" value="ECO:0000318"/>
    <property type="project" value="GO_Central"/>
</dbReference>
<feature type="transmembrane region" description="Helical" evidence="7">
    <location>
        <begin position="60"/>
        <end position="84"/>
    </location>
</feature>
<comment type="subcellular location">
    <subcellularLocation>
        <location evidence="1">Membrane</location>
    </subcellularLocation>
</comment>
<evidence type="ECO:0000313" key="9">
    <source>
        <dbReference type="EMBL" id="ERN14215.1"/>
    </source>
</evidence>
<name>U5CW92_AMBTC</name>
<evidence type="ECO:0000256" key="7">
    <source>
        <dbReference type="SAM" id="Phobius"/>
    </source>
</evidence>
<dbReference type="EMBL" id="KI392557">
    <property type="protein sequence ID" value="ERN14215.1"/>
    <property type="molecule type" value="Genomic_DNA"/>
</dbReference>
<gene>
    <name evidence="9" type="ORF">AMTR_s00033p00114390</name>
</gene>
<evidence type="ECO:0000256" key="1">
    <source>
        <dbReference type="ARBA" id="ARBA00004370"/>
    </source>
</evidence>
<evidence type="ECO:0000313" key="10">
    <source>
        <dbReference type="Proteomes" id="UP000017836"/>
    </source>
</evidence>
<evidence type="ECO:0000256" key="6">
    <source>
        <dbReference type="ARBA" id="ARBA00023136"/>
    </source>
</evidence>
<feature type="transmembrane region" description="Helical" evidence="7">
    <location>
        <begin position="278"/>
        <end position="298"/>
    </location>
</feature>
<dbReference type="OMA" id="PIEMHIE"/>
<keyword evidence="4" id="KW-0029">Amino-acid transport</keyword>
<dbReference type="PANTHER" id="PTHR48017">
    <property type="entry name" value="OS05G0424000 PROTEIN-RELATED"/>
    <property type="match status" value="1"/>
</dbReference>
<proteinExistence type="predicted"/>
<dbReference type="eggNOG" id="KOG1303">
    <property type="taxonomic scope" value="Eukaryota"/>
</dbReference>
<feature type="transmembrane region" description="Helical" evidence="7">
    <location>
        <begin position="31"/>
        <end position="54"/>
    </location>
</feature>
<dbReference type="Proteomes" id="UP000017836">
    <property type="component" value="Unassembled WGS sequence"/>
</dbReference>
<dbReference type="HOGENOM" id="CLU_031247_4_1_1"/>
<dbReference type="Pfam" id="PF01490">
    <property type="entry name" value="Aa_trans"/>
    <property type="match status" value="1"/>
</dbReference>
<keyword evidence="3 7" id="KW-0812">Transmembrane</keyword>
<feature type="transmembrane region" description="Helical" evidence="7">
    <location>
        <begin position="119"/>
        <end position="140"/>
    </location>
</feature>
<reference evidence="10" key="1">
    <citation type="journal article" date="2013" name="Science">
        <title>The Amborella genome and the evolution of flowering plants.</title>
        <authorList>
            <consortium name="Amborella Genome Project"/>
        </authorList>
    </citation>
    <scope>NUCLEOTIDE SEQUENCE [LARGE SCALE GENOMIC DNA]</scope>
</reference>
<keyword evidence="6 7" id="KW-0472">Membrane</keyword>
<dbReference type="GO" id="GO:0015171">
    <property type="term" value="F:amino acid transmembrane transporter activity"/>
    <property type="evidence" value="ECO:0000318"/>
    <property type="project" value="GO_Central"/>
</dbReference>
<dbReference type="GO" id="GO:0016020">
    <property type="term" value="C:membrane"/>
    <property type="evidence" value="ECO:0000318"/>
    <property type="project" value="GO_Central"/>
</dbReference>
<feature type="transmembrane region" description="Helical" evidence="7">
    <location>
        <begin position="437"/>
        <end position="459"/>
    </location>
</feature>
<sequence>MQKEEGVQCLDAGTPFDQTDDDGRVKRTGTLLTASAHIVTAVIGSGVLSLSWAIAQLGWIFGVFVLLIFSLIILYTSFFLADCYRYPDPVNGKRNYNYKAAVSAHLGGLKTKICASTQYVFLVGNCLGYAVTASLSMAAVERLNCFHKNGHAAECVASTNKYLVIYGCIQIVLSQIPNFHKLWGLSIVAAIMSFCYSSIGVGLSIAKIAGEGASKTTCLTGVRVGIDITAGEKFWRVCQALGNIAFASAFTAVLLEIQDTLKGPPPAENKVMKKATTISTIITTVFYLLCGCLGYAAFGSKAPGNMLTGFGYYEPFWLIDFANVCVAVHLFGSFQVFAQPLYAVMERVCSRRWPSNPFISNEWTISTLGLCSYSFNFFRITSRTLYVVVLTLIAMIFPFFNDLVGLIGSIAFWPLTVYFPVEMYIHRKKVQRASTEWCWLQILNLICLLVSVAAAVGSFQGLATSLRTYKPFKTF</sequence>
<feature type="transmembrane region" description="Helical" evidence="7">
    <location>
        <begin position="318"/>
        <end position="342"/>
    </location>
</feature>
<dbReference type="InterPro" id="IPR013057">
    <property type="entry name" value="AA_transpt_TM"/>
</dbReference>
<evidence type="ECO:0000259" key="8">
    <source>
        <dbReference type="Pfam" id="PF01490"/>
    </source>
</evidence>
<feature type="domain" description="Amino acid transporter transmembrane" evidence="8">
    <location>
        <begin position="28"/>
        <end position="462"/>
    </location>
</feature>
<keyword evidence="2" id="KW-0813">Transport</keyword>
<feature type="transmembrane region" description="Helical" evidence="7">
    <location>
        <begin position="384"/>
        <end position="400"/>
    </location>
</feature>
<keyword evidence="5 7" id="KW-1133">Transmembrane helix</keyword>
<dbReference type="STRING" id="13333.U5CW92"/>